<name>A0A1M3L672_9BACT</name>
<reference evidence="3 4" key="1">
    <citation type="submission" date="2016-09" db="EMBL/GenBank/DDBJ databases">
        <title>Genome-resolved meta-omics ties microbial dynamics to process performance in biotechnology for thiocyanate degradation.</title>
        <authorList>
            <person name="Kantor R.S."/>
            <person name="Huddy R.J."/>
            <person name="Iyer R."/>
            <person name="Thomas B.C."/>
            <person name="Brown C.T."/>
            <person name="Anantharaman K."/>
            <person name="Tringe S."/>
            <person name="Hettich R.L."/>
            <person name="Harrison S.T."/>
            <person name="Banfield J.F."/>
        </authorList>
    </citation>
    <scope>NUCLEOTIDE SEQUENCE [LARGE SCALE GENOMIC DNA]</scope>
    <source>
        <strain evidence="3">59-99</strain>
    </source>
</reference>
<protein>
    <recommendedName>
        <fullName evidence="5">Nitrous oxide reductase family maturation protein NosD</fullName>
    </recommendedName>
</protein>
<evidence type="ECO:0000313" key="3">
    <source>
        <dbReference type="EMBL" id="OJX60964.1"/>
    </source>
</evidence>
<dbReference type="Proteomes" id="UP000184233">
    <property type="component" value="Unassembled WGS sequence"/>
</dbReference>
<dbReference type="InterPro" id="IPR022441">
    <property type="entry name" value="Para_beta_helix_rpt-2"/>
</dbReference>
<dbReference type="SUPFAM" id="SSF51126">
    <property type="entry name" value="Pectin lyase-like"/>
    <property type="match status" value="1"/>
</dbReference>
<dbReference type="EMBL" id="MKVH01000003">
    <property type="protein sequence ID" value="OJX60964.1"/>
    <property type="molecule type" value="Genomic_DNA"/>
</dbReference>
<dbReference type="InterPro" id="IPR026464">
    <property type="entry name" value="NosD_copper_fam"/>
</dbReference>
<gene>
    <name evidence="3" type="ORF">BGO89_04010</name>
</gene>
<feature type="domain" description="Periplasmic copper-binding protein NosD beta helix" evidence="1">
    <location>
        <begin position="156"/>
        <end position="343"/>
    </location>
</feature>
<dbReference type="Pfam" id="PF13229">
    <property type="entry name" value="Beta_helix"/>
    <property type="match status" value="1"/>
</dbReference>
<feature type="domain" description="Right handed beta helix" evidence="2">
    <location>
        <begin position="78"/>
        <end position="150"/>
    </location>
</feature>
<dbReference type="Pfam" id="PF05048">
    <property type="entry name" value="NosD"/>
    <property type="match status" value="1"/>
</dbReference>
<organism evidence="3 4">
    <name type="scientific">Candidatus Kapaibacterium thiocyanatum</name>
    <dbReference type="NCBI Taxonomy" id="1895771"/>
    <lineage>
        <taxon>Bacteria</taxon>
        <taxon>Pseudomonadati</taxon>
        <taxon>Candidatus Kapaibacteriota</taxon>
        <taxon>Candidatus Kapaibacteriia</taxon>
        <taxon>Candidatus Kapaibacteriales</taxon>
        <taxon>Candidatus Kapaibacteriaceae</taxon>
        <taxon>Candidatus Kapaibacterium</taxon>
    </lineage>
</organism>
<dbReference type="InterPro" id="IPR007742">
    <property type="entry name" value="NosD_dom"/>
</dbReference>
<dbReference type="STRING" id="1895771.BGO89_04010"/>
<evidence type="ECO:0000313" key="4">
    <source>
        <dbReference type="Proteomes" id="UP000184233"/>
    </source>
</evidence>
<dbReference type="NCBIfam" id="TIGR04247">
    <property type="entry name" value="NosD_copper_fam"/>
    <property type="match status" value="1"/>
</dbReference>
<proteinExistence type="predicted"/>
<dbReference type="InterPro" id="IPR011050">
    <property type="entry name" value="Pectin_lyase_fold/virulence"/>
</dbReference>
<dbReference type="InterPro" id="IPR006626">
    <property type="entry name" value="PbH1"/>
</dbReference>
<comment type="caution">
    <text evidence="3">The sequence shown here is derived from an EMBL/GenBank/DDBJ whole genome shotgun (WGS) entry which is preliminary data.</text>
</comment>
<dbReference type="AlphaFoldDB" id="A0A1M3L672"/>
<evidence type="ECO:0000259" key="1">
    <source>
        <dbReference type="Pfam" id="PF05048"/>
    </source>
</evidence>
<sequence>MIHRIPHLLRIVTGMLILVQTAFADLHIATPSRLDDVLATARAHDTVIIDGLHRGSSFRVTRPLVIIGHKAIVDAEGRGGSVFTISSDSVEIRNVTIRNVRVDYTEDNAAIKLDAVRHVVVASCTVDNGFFGIYLSRSRDCTITGNVLRSRSRDESSSGNGIHLWTSVNISITDNHCEGWRDGIYFEFVHRGTVRNNTSTNNVRYGLHFMFSDSCTYADNAFLRNGAGVAVMFTRWILMERNRFADNWGAASYGLLLKEITDCHLRDCVFEGNSIGIHAEGSMRMLVESTRFIGNGYAVRILGNCTDNTVTTCEFDGNTFDVTTNTSSSLNDFDGNYWSAYRGYDLDRDGTGDVAHTPVRLYAYLVESIPSSILLMHSTFIDVLDVIERMLPSITPRNLIDRRPLMIPYRRAGT</sequence>
<evidence type="ECO:0008006" key="5">
    <source>
        <dbReference type="Google" id="ProtNLM"/>
    </source>
</evidence>
<dbReference type="NCBIfam" id="TIGR03804">
    <property type="entry name" value="para_beta_helix"/>
    <property type="match status" value="2"/>
</dbReference>
<dbReference type="InterPro" id="IPR012334">
    <property type="entry name" value="Pectin_lyas_fold"/>
</dbReference>
<evidence type="ECO:0000259" key="2">
    <source>
        <dbReference type="Pfam" id="PF13229"/>
    </source>
</evidence>
<dbReference type="Gene3D" id="2.160.20.10">
    <property type="entry name" value="Single-stranded right-handed beta-helix, Pectin lyase-like"/>
    <property type="match status" value="2"/>
</dbReference>
<accession>A0A1M3L672</accession>
<dbReference type="InterPro" id="IPR039448">
    <property type="entry name" value="Beta_helix"/>
</dbReference>
<dbReference type="SMART" id="SM00710">
    <property type="entry name" value="PbH1"/>
    <property type="match status" value="9"/>
</dbReference>